<protein>
    <recommendedName>
        <fullName evidence="3">DUF4239 domain-containing protein</fullName>
    </recommendedName>
</protein>
<evidence type="ECO:0000313" key="2">
    <source>
        <dbReference type="EMBL" id="BDS05027.1"/>
    </source>
</evidence>
<proteinExistence type="predicted"/>
<organism evidence="2">
    <name type="scientific">Oceaniferula spumae</name>
    <dbReference type="NCBI Taxonomy" id="2979115"/>
    <lineage>
        <taxon>Bacteria</taxon>
        <taxon>Pseudomonadati</taxon>
        <taxon>Verrucomicrobiota</taxon>
        <taxon>Verrucomicrobiia</taxon>
        <taxon>Verrucomicrobiales</taxon>
        <taxon>Verrucomicrobiaceae</taxon>
        <taxon>Oceaniferula</taxon>
    </lineage>
</organism>
<dbReference type="EMBL" id="AP026866">
    <property type="protein sequence ID" value="BDS05027.1"/>
    <property type="molecule type" value="Genomic_DNA"/>
</dbReference>
<dbReference type="Pfam" id="PF14023">
    <property type="entry name" value="Bestrophin-like"/>
    <property type="match status" value="1"/>
</dbReference>
<evidence type="ECO:0000256" key="1">
    <source>
        <dbReference type="SAM" id="Phobius"/>
    </source>
</evidence>
<gene>
    <name evidence="2" type="ORF">NT6N_00670</name>
</gene>
<evidence type="ECO:0008006" key="3">
    <source>
        <dbReference type="Google" id="ProtNLM"/>
    </source>
</evidence>
<sequence length="263" mass="29297">MKAKPTGTSLIPILLTGLVTAGLTWLARHYLQYEDMENDVGVWGGYFTVFGVIYAIVAGFLLVEVLGRYGSLSNTIEAELNAIESLRDYLVYLGDEGKSSHSCIREALIDYLKSVRDEEWAAMGSEEGMVDSDTSDELYAIMRSIKNSIEPSHTDGVVYAALIDQSSEIAVQRTLRISLANQKLPLRLRILLIFMGVVLSAGFLLMPVMNLYVHLLMTTTLAMAIHLLSQIIDDLDHPFHGVWNLDRTALEQLIARFESNQPN</sequence>
<feature type="transmembrane region" description="Helical" evidence="1">
    <location>
        <begin position="186"/>
        <end position="205"/>
    </location>
</feature>
<reference evidence="2" key="1">
    <citation type="submission" date="2024-07" db="EMBL/GenBank/DDBJ databases">
        <title>Complete genome sequence of Verrucomicrobiaceae bacterium NT6N.</title>
        <authorList>
            <person name="Huang C."/>
            <person name="Takami H."/>
            <person name="Hamasaki K."/>
        </authorList>
    </citation>
    <scope>NUCLEOTIDE SEQUENCE</scope>
    <source>
        <strain evidence="2">NT6N</strain>
    </source>
</reference>
<name>A0AAT9FGJ2_9BACT</name>
<keyword evidence="1" id="KW-1133">Transmembrane helix</keyword>
<accession>A0AAT9FGJ2</accession>
<dbReference type="KEGG" id="osu:NT6N_00670"/>
<dbReference type="AlphaFoldDB" id="A0AAT9FGJ2"/>
<feature type="transmembrane region" description="Helical" evidence="1">
    <location>
        <begin position="12"/>
        <end position="31"/>
    </location>
</feature>
<keyword evidence="1" id="KW-0472">Membrane</keyword>
<keyword evidence="1" id="KW-0812">Transmembrane</keyword>
<feature type="transmembrane region" description="Helical" evidence="1">
    <location>
        <begin position="43"/>
        <end position="63"/>
    </location>
</feature>
<dbReference type="InterPro" id="IPR025333">
    <property type="entry name" value="DUF4239"/>
</dbReference>